<keyword evidence="2" id="KW-1185">Reference proteome</keyword>
<accession>A0A2H5PLW5</accession>
<gene>
    <name evidence="1" type="ORF">CUMW_148560</name>
</gene>
<sequence>MRQKLCVIQKYSKDVHNAFKSFDVYPMVAAKLLLSNIGKGTAIYIVVVRKVSTSTIQAKVSKTLSLLGMLNLQAEEENFL</sequence>
<dbReference type="EMBL" id="BDQV01000091">
    <property type="protein sequence ID" value="GAY53341.1"/>
    <property type="molecule type" value="Genomic_DNA"/>
</dbReference>
<protein>
    <submittedName>
        <fullName evidence="1">Uncharacterized protein</fullName>
    </submittedName>
</protein>
<dbReference type="Proteomes" id="UP000236630">
    <property type="component" value="Unassembled WGS sequence"/>
</dbReference>
<name>A0A2H5PLW5_CITUN</name>
<evidence type="ECO:0000313" key="2">
    <source>
        <dbReference type="Proteomes" id="UP000236630"/>
    </source>
</evidence>
<organism evidence="1 2">
    <name type="scientific">Citrus unshiu</name>
    <name type="common">Satsuma mandarin</name>
    <name type="synonym">Citrus nobilis var. unshiu</name>
    <dbReference type="NCBI Taxonomy" id="55188"/>
    <lineage>
        <taxon>Eukaryota</taxon>
        <taxon>Viridiplantae</taxon>
        <taxon>Streptophyta</taxon>
        <taxon>Embryophyta</taxon>
        <taxon>Tracheophyta</taxon>
        <taxon>Spermatophyta</taxon>
        <taxon>Magnoliopsida</taxon>
        <taxon>eudicotyledons</taxon>
        <taxon>Gunneridae</taxon>
        <taxon>Pentapetalae</taxon>
        <taxon>rosids</taxon>
        <taxon>malvids</taxon>
        <taxon>Sapindales</taxon>
        <taxon>Rutaceae</taxon>
        <taxon>Aurantioideae</taxon>
        <taxon>Citrus</taxon>
    </lineage>
</organism>
<dbReference type="AlphaFoldDB" id="A0A2H5PLW5"/>
<evidence type="ECO:0000313" key="1">
    <source>
        <dbReference type="EMBL" id="GAY53341.1"/>
    </source>
</evidence>
<comment type="caution">
    <text evidence="1">The sequence shown here is derived from an EMBL/GenBank/DDBJ whole genome shotgun (WGS) entry which is preliminary data.</text>
</comment>
<reference evidence="1 2" key="1">
    <citation type="journal article" date="2017" name="Front. Genet.">
        <title>Draft sequencing of the heterozygous diploid genome of Satsuma (Citrus unshiu Marc.) using a hybrid assembly approach.</title>
        <authorList>
            <person name="Shimizu T."/>
            <person name="Tanizawa Y."/>
            <person name="Mochizuki T."/>
            <person name="Nagasaki H."/>
            <person name="Yoshioka T."/>
            <person name="Toyoda A."/>
            <person name="Fujiyama A."/>
            <person name="Kaminuma E."/>
            <person name="Nakamura Y."/>
        </authorList>
    </citation>
    <scope>NUCLEOTIDE SEQUENCE [LARGE SCALE GENOMIC DNA]</scope>
    <source>
        <strain evidence="2">cv. Miyagawa wase</strain>
    </source>
</reference>
<proteinExistence type="predicted"/>